<keyword evidence="5 7" id="KW-0249">Electron transport</keyword>
<evidence type="ECO:0000256" key="7">
    <source>
        <dbReference type="PIRNR" id="PIRNR000071"/>
    </source>
</evidence>
<dbReference type="SUPFAM" id="SSF57802">
    <property type="entry name" value="Rubredoxin-like"/>
    <property type="match status" value="1"/>
</dbReference>
<keyword evidence="6 7" id="KW-0408">Iron</keyword>
<keyword evidence="4 7" id="KW-0479">Metal-binding</keyword>
<evidence type="ECO:0000313" key="10">
    <source>
        <dbReference type="EMBL" id="MBZ2166912.1"/>
    </source>
</evidence>
<evidence type="ECO:0000256" key="2">
    <source>
        <dbReference type="ARBA" id="ARBA00005337"/>
    </source>
</evidence>
<dbReference type="PIRSF" id="PIRSF000071">
    <property type="entry name" value="Rubredoxin"/>
    <property type="match status" value="1"/>
</dbReference>
<dbReference type="GO" id="GO:0005506">
    <property type="term" value="F:iron ion binding"/>
    <property type="evidence" value="ECO:0007669"/>
    <property type="project" value="InterPro"/>
</dbReference>
<dbReference type="InterPro" id="IPR024935">
    <property type="entry name" value="Rubredoxin_dom"/>
</dbReference>
<dbReference type="Proteomes" id="UP000825933">
    <property type="component" value="Unassembled WGS sequence"/>
</dbReference>
<feature type="binding site" evidence="8">
    <location>
        <position position="6"/>
    </location>
    <ligand>
        <name>Fe cation</name>
        <dbReference type="ChEBI" id="CHEBI:24875"/>
    </ligand>
</feature>
<dbReference type="GO" id="GO:0009055">
    <property type="term" value="F:electron transfer activity"/>
    <property type="evidence" value="ECO:0007669"/>
    <property type="project" value="InterPro"/>
</dbReference>
<evidence type="ECO:0000256" key="4">
    <source>
        <dbReference type="ARBA" id="ARBA00022723"/>
    </source>
</evidence>
<evidence type="ECO:0000313" key="11">
    <source>
        <dbReference type="Proteomes" id="UP000825933"/>
    </source>
</evidence>
<comment type="caution">
    <text evidence="10">The sequence shown here is derived from an EMBL/GenBank/DDBJ whole genome shotgun (WGS) entry which is preliminary data.</text>
</comment>
<dbReference type="PANTHER" id="PTHR47627:SF1">
    <property type="entry name" value="RUBREDOXIN-1-RELATED"/>
    <property type="match status" value="1"/>
</dbReference>
<feature type="binding site" evidence="8">
    <location>
        <position position="39"/>
    </location>
    <ligand>
        <name>Fe cation</name>
        <dbReference type="ChEBI" id="CHEBI:24875"/>
    </ligand>
</feature>
<dbReference type="AlphaFoldDB" id="A0A8T5US91"/>
<name>A0A8T5US91_9EURY</name>
<comment type="similarity">
    <text evidence="2 7">Belongs to the rubredoxin family.</text>
</comment>
<evidence type="ECO:0000256" key="1">
    <source>
        <dbReference type="ARBA" id="ARBA00002360"/>
    </source>
</evidence>
<feature type="binding site" evidence="8">
    <location>
        <position position="9"/>
    </location>
    <ligand>
        <name>Fe cation</name>
        <dbReference type="ChEBI" id="CHEBI:24875"/>
    </ligand>
</feature>
<dbReference type="RefSeq" id="WP_223792454.1">
    <property type="nucleotide sequence ID" value="NZ_JAIOUQ010000016.1"/>
</dbReference>
<evidence type="ECO:0000256" key="5">
    <source>
        <dbReference type="ARBA" id="ARBA00022982"/>
    </source>
</evidence>
<evidence type="ECO:0000256" key="6">
    <source>
        <dbReference type="ARBA" id="ARBA00023004"/>
    </source>
</evidence>
<dbReference type="Pfam" id="PF00301">
    <property type="entry name" value="Rubredoxin"/>
    <property type="match status" value="1"/>
</dbReference>
<organism evidence="10 11">
    <name type="scientific">Methanobacterium spitsbergense</name>
    <dbReference type="NCBI Taxonomy" id="2874285"/>
    <lineage>
        <taxon>Archaea</taxon>
        <taxon>Methanobacteriati</taxon>
        <taxon>Methanobacteriota</taxon>
        <taxon>Methanomada group</taxon>
        <taxon>Methanobacteria</taxon>
        <taxon>Methanobacteriales</taxon>
        <taxon>Methanobacteriaceae</taxon>
        <taxon>Methanobacterium</taxon>
    </lineage>
</organism>
<evidence type="ECO:0000256" key="3">
    <source>
        <dbReference type="ARBA" id="ARBA00022448"/>
    </source>
</evidence>
<dbReference type="FunFam" id="2.20.28.10:FF:000001">
    <property type="entry name" value="Rubredoxin"/>
    <property type="match status" value="1"/>
</dbReference>
<dbReference type="InterPro" id="IPR018527">
    <property type="entry name" value="Rubredoxin_Fe_BS"/>
</dbReference>
<dbReference type="PRINTS" id="PR00163">
    <property type="entry name" value="RUBREDOXIN"/>
</dbReference>
<proteinExistence type="inferred from homology"/>
<gene>
    <name evidence="10" type="ORF">K8N75_12785</name>
</gene>
<feature type="domain" description="Rubredoxin-like" evidence="9">
    <location>
        <begin position="1"/>
        <end position="52"/>
    </location>
</feature>
<sequence length="55" mass="6418">MDKYRCGICGYIYDPERGEPRNKTNPGTAFEDLPDMWFCPSCGTAKRRFKITKRP</sequence>
<dbReference type="InterPro" id="IPR024934">
    <property type="entry name" value="Rubredoxin-like_dom"/>
</dbReference>
<feature type="binding site" evidence="8">
    <location>
        <position position="42"/>
    </location>
    <ligand>
        <name>Fe cation</name>
        <dbReference type="ChEBI" id="CHEBI:24875"/>
    </ligand>
</feature>
<dbReference type="PROSITE" id="PS50903">
    <property type="entry name" value="RUBREDOXIN_LIKE"/>
    <property type="match status" value="1"/>
</dbReference>
<protein>
    <recommendedName>
        <fullName evidence="7">Rubredoxin</fullName>
    </recommendedName>
</protein>
<dbReference type="EMBL" id="JAIOUQ010000016">
    <property type="protein sequence ID" value="MBZ2166912.1"/>
    <property type="molecule type" value="Genomic_DNA"/>
</dbReference>
<dbReference type="GO" id="GO:0043448">
    <property type="term" value="P:alkane catabolic process"/>
    <property type="evidence" value="ECO:0007669"/>
    <property type="project" value="TreeGrafter"/>
</dbReference>
<evidence type="ECO:0000259" key="9">
    <source>
        <dbReference type="PROSITE" id="PS50903"/>
    </source>
</evidence>
<comment type="function">
    <text evidence="1 7">Rubredoxin is a small nonheme, iron protein lacking acid-labile sulfide. Its single Fe, chelated to 4 Cys, functions as an electron acceptor and may also stabilize the conformation of the molecule.</text>
</comment>
<dbReference type="Gene3D" id="2.20.28.10">
    <property type="match status" value="1"/>
</dbReference>
<dbReference type="PANTHER" id="PTHR47627">
    <property type="entry name" value="RUBREDOXIN"/>
    <property type="match status" value="1"/>
</dbReference>
<dbReference type="InterPro" id="IPR050526">
    <property type="entry name" value="Rubredoxin_ET"/>
</dbReference>
<dbReference type="CDD" id="cd00730">
    <property type="entry name" value="rubredoxin"/>
    <property type="match status" value="1"/>
</dbReference>
<evidence type="ECO:0000256" key="8">
    <source>
        <dbReference type="PIRSR" id="PIRSR000071-1"/>
    </source>
</evidence>
<keyword evidence="3 7" id="KW-0813">Transport</keyword>
<keyword evidence="11" id="KW-1185">Reference proteome</keyword>
<accession>A0A8T5US91</accession>
<dbReference type="InterPro" id="IPR024922">
    <property type="entry name" value="Rubredoxin"/>
</dbReference>
<dbReference type="PROSITE" id="PS00202">
    <property type="entry name" value="RUBREDOXIN"/>
    <property type="match status" value="1"/>
</dbReference>
<comment type="cofactor">
    <cofactor evidence="7 8">
        <name>Fe(3+)</name>
        <dbReference type="ChEBI" id="CHEBI:29034"/>
    </cofactor>
    <text evidence="7 8">Binds 1 Fe(3+) ion per subunit.</text>
</comment>
<reference evidence="11" key="1">
    <citation type="journal article" date="2022" name="Microbiol. Resour. Announc.">
        <title>Draft Genome Sequence of a Methanogenic Archaeon from West Spitsbergen Permafrost.</title>
        <authorList>
            <person name="Trubitsyn V."/>
            <person name="Rivkina E."/>
            <person name="Shcherbakova V."/>
        </authorList>
    </citation>
    <scope>NUCLEOTIDE SEQUENCE [LARGE SCALE GENOMIC DNA]</scope>
    <source>
        <strain evidence="11">VT</strain>
    </source>
</reference>